<dbReference type="GO" id="GO:0004029">
    <property type="term" value="F:aldehyde dehydrogenase (NAD+) activity"/>
    <property type="evidence" value="ECO:0007669"/>
    <property type="project" value="TreeGrafter"/>
</dbReference>
<dbReference type="STRING" id="1364.LP2241_50560"/>
<dbReference type="PANTHER" id="PTHR48079:SF6">
    <property type="entry name" value="NAD(P)-BINDING DOMAIN-CONTAINING PROTEIN-RELATED"/>
    <property type="match status" value="1"/>
</dbReference>
<dbReference type="Pfam" id="PF01370">
    <property type="entry name" value="Epimerase"/>
    <property type="match status" value="1"/>
</dbReference>
<dbReference type="Gene3D" id="3.40.50.720">
    <property type="entry name" value="NAD(P)-binding Rossmann-like Domain"/>
    <property type="match status" value="1"/>
</dbReference>
<dbReference type="InterPro" id="IPR036291">
    <property type="entry name" value="NAD(P)-bd_dom_sf"/>
</dbReference>
<dbReference type="HOGENOM" id="CLU_007383_12_4_9"/>
<dbReference type="PANTHER" id="PTHR48079">
    <property type="entry name" value="PROTEIN YEEZ"/>
    <property type="match status" value="1"/>
</dbReference>
<name>A0A0D6E061_9LACT</name>
<accession>A0A0D6E061</accession>
<dbReference type="EMBL" id="LN774769">
    <property type="protein sequence ID" value="CEN29431.1"/>
    <property type="molecule type" value="Genomic_DNA"/>
</dbReference>
<feature type="domain" description="NAD-dependent epimerase/dehydratase" evidence="1">
    <location>
        <begin position="3"/>
        <end position="219"/>
    </location>
</feature>
<dbReference type="SUPFAM" id="SSF51735">
    <property type="entry name" value="NAD(P)-binding Rossmann-fold domains"/>
    <property type="match status" value="1"/>
</dbReference>
<protein>
    <submittedName>
        <fullName evidence="2">UDP-glucose epimerase-like protein</fullName>
    </submittedName>
</protein>
<evidence type="ECO:0000259" key="1">
    <source>
        <dbReference type="Pfam" id="PF01370"/>
    </source>
</evidence>
<proteinExistence type="predicted"/>
<dbReference type="Proteomes" id="UP000033166">
    <property type="component" value="Chromosome I"/>
</dbReference>
<dbReference type="InterPro" id="IPR051783">
    <property type="entry name" value="NAD(P)-dependent_oxidoreduct"/>
</dbReference>
<evidence type="ECO:0000313" key="2">
    <source>
        <dbReference type="EMBL" id="CEN29431.1"/>
    </source>
</evidence>
<dbReference type="RefSeq" id="WP_047916402.1">
    <property type="nucleotide sequence ID" value="NZ_LN774769.1"/>
</dbReference>
<dbReference type="AlphaFoldDB" id="A0A0D6E061"/>
<organism evidence="2 3">
    <name type="scientific">Pseudolactococcus piscium MKFS47</name>
    <dbReference type="NCBI Taxonomy" id="297352"/>
    <lineage>
        <taxon>Bacteria</taxon>
        <taxon>Bacillati</taxon>
        <taxon>Bacillota</taxon>
        <taxon>Bacilli</taxon>
        <taxon>Lactobacillales</taxon>
        <taxon>Streptococcaceae</taxon>
        <taxon>Pseudolactococcus</taxon>
    </lineage>
</organism>
<dbReference type="KEGG" id="lpk:LACPI_2231"/>
<gene>
    <name evidence="2" type="ORF">LACPI_2231</name>
</gene>
<sequence length="281" mass="30888">MKILITGATGVLGKRITKHLAKIHDVAGLTRTKSGADMLHTLNARAYIGDIRDKAFVFDMVNSFKPTVIIHQVTDLKHLSSQDNATIRKIGTQHIVAASLAYNVEKLISQSISWAYEPGKEPATEDTPLDLAADFPRKITIDGILALEEETQQLAQHVILRYGTLYGEDTWYAKNGGIHQQFLDGTAKVSHGITNFIHIQDAVAAAILAISLPTGIYNIVDDEPACGPIWAPYYAKQLNGDSNTISYLSKNPWERAVSNAAYKQNGGKLAFNSWREGMKDL</sequence>
<evidence type="ECO:0000313" key="3">
    <source>
        <dbReference type="Proteomes" id="UP000033166"/>
    </source>
</evidence>
<reference evidence="3" key="1">
    <citation type="submission" date="2015-01" db="EMBL/GenBank/DDBJ databases">
        <authorList>
            <person name="Andreevskaya M."/>
        </authorList>
    </citation>
    <scope>NUCLEOTIDE SEQUENCE [LARGE SCALE GENOMIC DNA]</scope>
    <source>
        <strain evidence="3">MKFS47</strain>
    </source>
</reference>
<dbReference type="InterPro" id="IPR001509">
    <property type="entry name" value="Epimerase_deHydtase"/>
</dbReference>
<dbReference type="GO" id="GO:0005737">
    <property type="term" value="C:cytoplasm"/>
    <property type="evidence" value="ECO:0007669"/>
    <property type="project" value="TreeGrafter"/>
</dbReference>